<dbReference type="InterPro" id="IPR005288">
    <property type="entry name" value="NadB"/>
</dbReference>
<evidence type="ECO:0000256" key="5">
    <source>
        <dbReference type="ARBA" id="ARBA00021901"/>
    </source>
</evidence>
<comment type="subcellular location">
    <subcellularLocation>
        <location evidence="12">Cytoplasm</location>
    </subcellularLocation>
</comment>
<dbReference type="EMBL" id="ALPT02000016">
    <property type="protein sequence ID" value="KGA98087.1"/>
    <property type="molecule type" value="Genomic_DNA"/>
</dbReference>
<proteinExistence type="inferred from homology"/>
<dbReference type="GO" id="GO:0008734">
    <property type="term" value="F:L-aspartate oxidase activity"/>
    <property type="evidence" value="ECO:0007669"/>
    <property type="project" value="UniProtKB-UniRule"/>
</dbReference>
<dbReference type="Pfam" id="PF02910">
    <property type="entry name" value="Succ_DH_flav_C"/>
    <property type="match status" value="1"/>
</dbReference>
<comment type="caution">
    <text evidence="15">The sequence shown here is derived from an EMBL/GenBank/DDBJ whole genome shotgun (WGS) entry which is preliminary data.</text>
</comment>
<dbReference type="Gene3D" id="3.50.50.60">
    <property type="entry name" value="FAD/NAD(P)-binding domain"/>
    <property type="match status" value="1"/>
</dbReference>
<keyword evidence="8 12" id="KW-0274">FAD</keyword>
<evidence type="ECO:0000256" key="1">
    <source>
        <dbReference type="ARBA" id="ARBA00001974"/>
    </source>
</evidence>
<evidence type="ECO:0000256" key="10">
    <source>
        <dbReference type="ARBA" id="ARBA00048305"/>
    </source>
</evidence>
<keyword evidence="16" id="KW-1185">Reference proteome</keyword>
<dbReference type="SUPFAM" id="SSF56425">
    <property type="entry name" value="Succinate dehydrogenase/fumarate reductase flavoprotein, catalytic domain"/>
    <property type="match status" value="1"/>
</dbReference>
<protein>
    <recommendedName>
        <fullName evidence="5 11">L-aspartate oxidase</fullName>
        <ecNumber evidence="4 11">1.4.3.16</ecNumber>
    </recommendedName>
</protein>
<evidence type="ECO:0000313" key="16">
    <source>
        <dbReference type="Proteomes" id="UP000002754"/>
    </source>
</evidence>
<gene>
    <name evidence="15" type="ORF">BALCAV_0206735</name>
</gene>
<sequence length="515" mass="56909">MARAGVIIIGSGIAGLMAAHLLADDFNVIVLTKSKLTTSNSKLAQGGIAAALHPNDNWKKHFEDTLRAGYGHHLEHNVELMVKRAPELITYMANLGVPFDRTKTQGFKLGMEGAHQERRIVHADGDQTGKAFVMTLLEKIKGRVEVMEKTEALSLVKENGQVIGVQTDKCLLKADFTIIATGGIGQLYTYTSNARTTTGDGMALAYRAGAMLSDLEFIQFHPTLLLHQEEVVGLASEALRGEGARLVDENGFAIMSEHPNKDLAPRDVVSRKIYDYQAAGKKVFLDISSIEKFSERFPQVFQICQRAGIKLDTSLLEVAPGAHFISGGINTNEHGETSLPALYALGEVACTGVHGANRLASNSLLEGLVFAERAVLDIREKAKSLHFKGLQFLLETDLTQKEESVKLPSLEHLRMMMTQFAGIKRTEAGLKKVIDWLRPYQPWLEQKSSFAPKQMEEANQLLIALLICQSALARTESRGGHFRLDYPKEQEGWLKTTLEVKINQPIRKKKQLISL</sequence>
<dbReference type="OrthoDB" id="9806724at2"/>
<evidence type="ECO:0000256" key="4">
    <source>
        <dbReference type="ARBA" id="ARBA00012173"/>
    </source>
</evidence>
<organism evidence="15 16">
    <name type="scientific">Alkalihalobacillus alcalophilus ATCC 27647 = CGMCC 1.3604</name>
    <dbReference type="NCBI Taxonomy" id="1218173"/>
    <lineage>
        <taxon>Bacteria</taxon>
        <taxon>Bacillati</taxon>
        <taxon>Bacillota</taxon>
        <taxon>Bacilli</taxon>
        <taxon>Bacillales</taxon>
        <taxon>Bacillaceae</taxon>
        <taxon>Alkalihalobacillus</taxon>
    </lineage>
</organism>
<comment type="function">
    <text evidence="12">Catalyzes the oxidation of L-aspartate to iminoaspartate.</text>
</comment>
<accession>A0A094YX33</accession>
<dbReference type="Gene3D" id="1.20.58.100">
    <property type="entry name" value="Fumarate reductase/succinate dehydrogenase flavoprotein-like, C-terminal domain"/>
    <property type="match status" value="1"/>
</dbReference>
<dbReference type="SUPFAM" id="SSF46977">
    <property type="entry name" value="Succinate dehydrogenase/fumarate reductase flavoprotein C-terminal domain"/>
    <property type="match status" value="1"/>
</dbReference>
<dbReference type="NCBIfam" id="TIGR00551">
    <property type="entry name" value="nadB"/>
    <property type="match status" value="1"/>
</dbReference>
<dbReference type="STRING" id="1218173.BALCAV_0206735"/>
<dbReference type="PANTHER" id="PTHR42716:SF2">
    <property type="entry name" value="L-ASPARTATE OXIDASE, CHLOROPLASTIC"/>
    <property type="match status" value="1"/>
</dbReference>
<dbReference type="SUPFAM" id="SSF51905">
    <property type="entry name" value="FAD/NAD(P)-binding domain"/>
    <property type="match status" value="1"/>
</dbReference>
<dbReference type="Gene3D" id="3.90.700.10">
    <property type="entry name" value="Succinate dehydrogenase/fumarate reductase flavoprotein, catalytic domain"/>
    <property type="match status" value="1"/>
</dbReference>
<dbReference type="eggNOG" id="COG0029">
    <property type="taxonomic scope" value="Bacteria"/>
</dbReference>
<dbReference type="InterPro" id="IPR003953">
    <property type="entry name" value="FAD-dep_OxRdtase_2_FAD-bd"/>
</dbReference>
<evidence type="ECO:0000256" key="12">
    <source>
        <dbReference type="RuleBase" id="RU362049"/>
    </source>
</evidence>
<dbReference type="PANTHER" id="PTHR42716">
    <property type="entry name" value="L-ASPARTATE OXIDASE"/>
    <property type="match status" value="1"/>
</dbReference>
<evidence type="ECO:0000313" key="15">
    <source>
        <dbReference type="EMBL" id="KGA98087.1"/>
    </source>
</evidence>
<dbReference type="AlphaFoldDB" id="A0A094YX33"/>
<dbReference type="Proteomes" id="UP000002754">
    <property type="component" value="Unassembled WGS sequence"/>
</dbReference>
<dbReference type="EC" id="1.4.3.16" evidence="4 11"/>
<comment type="pathway">
    <text evidence="2 12">Cofactor biosynthesis; NAD(+) biosynthesis; iminoaspartate from L-aspartate (oxidase route): step 1/1.</text>
</comment>
<keyword evidence="7 12" id="KW-0662">Pyridine nucleotide biosynthesis</keyword>
<dbReference type="InterPro" id="IPR027477">
    <property type="entry name" value="Succ_DH/fumarate_Rdtase_cat_sf"/>
</dbReference>
<dbReference type="InterPro" id="IPR015939">
    <property type="entry name" value="Fum_Rdtase/Succ_DH_flav-like_C"/>
</dbReference>
<dbReference type="GO" id="GO:0005737">
    <property type="term" value="C:cytoplasm"/>
    <property type="evidence" value="ECO:0007669"/>
    <property type="project" value="UniProtKB-SubCell"/>
</dbReference>
<keyword evidence="6 12" id="KW-0285">Flavoprotein</keyword>
<dbReference type="InterPro" id="IPR036188">
    <property type="entry name" value="FAD/NAD-bd_sf"/>
</dbReference>
<feature type="domain" description="FAD-dependent oxidoreductase 2 FAD-binding" evidence="13">
    <location>
        <begin position="6"/>
        <end position="364"/>
    </location>
</feature>
<comment type="cofactor">
    <cofactor evidence="1 12">
        <name>FAD</name>
        <dbReference type="ChEBI" id="CHEBI:57692"/>
    </cofactor>
</comment>
<name>A0A094YX33_ALKAL</name>
<evidence type="ECO:0000256" key="11">
    <source>
        <dbReference type="NCBIfam" id="TIGR00551"/>
    </source>
</evidence>
<comment type="similarity">
    <text evidence="3 12">Belongs to the FAD-dependent oxidoreductase 2 family. NadB subfamily.</text>
</comment>
<evidence type="ECO:0000256" key="6">
    <source>
        <dbReference type="ARBA" id="ARBA00022630"/>
    </source>
</evidence>
<evidence type="ECO:0000256" key="8">
    <source>
        <dbReference type="ARBA" id="ARBA00022827"/>
    </source>
</evidence>
<dbReference type="InterPro" id="IPR037099">
    <property type="entry name" value="Fum_R/Succ_DH_flav-like_C_sf"/>
</dbReference>
<dbReference type="GO" id="GO:0034628">
    <property type="term" value="P:'de novo' NAD+ biosynthetic process from L-aspartate"/>
    <property type="evidence" value="ECO:0007669"/>
    <property type="project" value="TreeGrafter"/>
</dbReference>
<dbReference type="PRINTS" id="PR00368">
    <property type="entry name" value="FADPNR"/>
</dbReference>
<reference evidence="15 16" key="1">
    <citation type="journal article" date="2014" name="Genome Announc.">
        <title>Draft Genome Sequence of Bacillus alcalophilus AV1934, a Classic Alkaliphile Isolated from Human Feces in 1934.</title>
        <authorList>
            <person name="Attie O."/>
            <person name="Jayaprakash A."/>
            <person name="Shah H."/>
            <person name="Paulsen I.T."/>
            <person name="Morino M."/>
            <person name="Takahashi Y."/>
            <person name="Narumi I."/>
            <person name="Sachidanandam R."/>
            <person name="Satoh K."/>
            <person name="Ito M."/>
            <person name="Krulwich T.A."/>
        </authorList>
    </citation>
    <scope>NUCLEOTIDE SEQUENCE [LARGE SCALE GENOMIC DNA]</scope>
    <source>
        <strain evidence="15 16">AV1934</strain>
    </source>
</reference>
<evidence type="ECO:0000259" key="13">
    <source>
        <dbReference type="Pfam" id="PF00890"/>
    </source>
</evidence>
<evidence type="ECO:0000256" key="3">
    <source>
        <dbReference type="ARBA" id="ARBA00008562"/>
    </source>
</evidence>
<dbReference type="Pfam" id="PF00890">
    <property type="entry name" value="FAD_binding_2"/>
    <property type="match status" value="1"/>
</dbReference>
<evidence type="ECO:0000256" key="2">
    <source>
        <dbReference type="ARBA" id="ARBA00004950"/>
    </source>
</evidence>
<evidence type="ECO:0000256" key="9">
    <source>
        <dbReference type="ARBA" id="ARBA00023002"/>
    </source>
</evidence>
<comment type="catalytic activity">
    <reaction evidence="10">
        <text>L-aspartate + O2 = iminosuccinate + H2O2</text>
        <dbReference type="Rhea" id="RHEA:25876"/>
        <dbReference type="ChEBI" id="CHEBI:15379"/>
        <dbReference type="ChEBI" id="CHEBI:16240"/>
        <dbReference type="ChEBI" id="CHEBI:29991"/>
        <dbReference type="ChEBI" id="CHEBI:77875"/>
        <dbReference type="EC" id="1.4.3.16"/>
    </reaction>
    <physiologicalReaction direction="left-to-right" evidence="10">
        <dbReference type="Rhea" id="RHEA:25877"/>
    </physiologicalReaction>
</comment>
<evidence type="ECO:0000256" key="7">
    <source>
        <dbReference type="ARBA" id="ARBA00022642"/>
    </source>
</evidence>
<evidence type="ECO:0000259" key="14">
    <source>
        <dbReference type="Pfam" id="PF02910"/>
    </source>
</evidence>
<dbReference type="UniPathway" id="UPA00253">
    <property type="reaction ID" value="UER00326"/>
</dbReference>
<dbReference type="GO" id="GO:0033765">
    <property type="term" value="F:steroid dehydrogenase activity, acting on the CH-CH group of donors"/>
    <property type="evidence" value="ECO:0007669"/>
    <property type="project" value="UniProtKB-ARBA"/>
</dbReference>
<keyword evidence="9 12" id="KW-0560">Oxidoreductase</keyword>
<feature type="domain" description="Fumarate reductase/succinate dehydrogenase flavoprotein-like C-terminal" evidence="14">
    <location>
        <begin position="412"/>
        <end position="499"/>
    </location>
</feature>